<evidence type="ECO:0000256" key="3">
    <source>
        <dbReference type="ARBA" id="ARBA00012438"/>
    </source>
</evidence>
<evidence type="ECO:0000256" key="10">
    <source>
        <dbReference type="ARBA" id="ARBA00023136"/>
    </source>
</evidence>
<dbReference type="EMBL" id="PDKK01000002">
    <property type="protein sequence ID" value="RXK07499.1"/>
    <property type="molecule type" value="Genomic_DNA"/>
</dbReference>
<dbReference type="PANTHER" id="PTHR45453:SF2">
    <property type="entry name" value="HISTIDINE KINASE"/>
    <property type="match status" value="1"/>
</dbReference>
<keyword evidence="8 13" id="KW-0418">Kinase</keyword>
<dbReference type="InterPro" id="IPR050351">
    <property type="entry name" value="BphY/WalK/GraS-like"/>
</dbReference>
<evidence type="ECO:0000259" key="12">
    <source>
        <dbReference type="PROSITE" id="PS50109"/>
    </source>
</evidence>
<organism evidence="13 14">
    <name type="scientific">Halarcobacter ebronensis</name>
    <dbReference type="NCBI Taxonomy" id="1462615"/>
    <lineage>
        <taxon>Bacteria</taxon>
        <taxon>Pseudomonadati</taxon>
        <taxon>Campylobacterota</taxon>
        <taxon>Epsilonproteobacteria</taxon>
        <taxon>Campylobacterales</taxon>
        <taxon>Arcobacteraceae</taxon>
        <taxon>Halarcobacter</taxon>
    </lineage>
</organism>
<keyword evidence="4" id="KW-1003">Cell membrane</keyword>
<evidence type="ECO:0000256" key="2">
    <source>
        <dbReference type="ARBA" id="ARBA00004651"/>
    </source>
</evidence>
<proteinExistence type="predicted"/>
<dbReference type="Pfam" id="PF02518">
    <property type="entry name" value="HATPase_c"/>
    <property type="match status" value="1"/>
</dbReference>
<comment type="subcellular location">
    <subcellularLocation>
        <location evidence="2">Cell membrane</location>
        <topology evidence="2">Multi-pass membrane protein</topology>
    </subcellularLocation>
</comment>
<evidence type="ECO:0000256" key="1">
    <source>
        <dbReference type="ARBA" id="ARBA00000085"/>
    </source>
</evidence>
<dbReference type="InterPro" id="IPR036097">
    <property type="entry name" value="HisK_dim/P_sf"/>
</dbReference>
<keyword evidence="10 11" id="KW-0472">Membrane</keyword>
<dbReference type="Pfam" id="PF00512">
    <property type="entry name" value="HisKA"/>
    <property type="match status" value="1"/>
</dbReference>
<reference evidence="13 14" key="1">
    <citation type="submission" date="2017-10" db="EMBL/GenBank/DDBJ databases">
        <title>Genomics of the genus Arcobacter.</title>
        <authorList>
            <person name="Perez-Cataluna A."/>
            <person name="Figueras M.J."/>
        </authorList>
    </citation>
    <scope>NUCLEOTIDE SEQUENCE [LARGE SCALE GENOMIC DNA]</scope>
    <source>
        <strain evidence="13 14">CECT 8441</strain>
    </source>
</reference>
<keyword evidence="9 11" id="KW-1133">Transmembrane helix</keyword>
<dbReference type="SUPFAM" id="SSF55874">
    <property type="entry name" value="ATPase domain of HSP90 chaperone/DNA topoisomerase II/histidine kinase"/>
    <property type="match status" value="1"/>
</dbReference>
<dbReference type="Gene3D" id="3.30.565.10">
    <property type="entry name" value="Histidine kinase-like ATPase, C-terminal domain"/>
    <property type="match status" value="1"/>
</dbReference>
<gene>
    <name evidence="13" type="ORF">CRV07_03290</name>
</gene>
<evidence type="ECO:0000313" key="14">
    <source>
        <dbReference type="Proteomes" id="UP000289758"/>
    </source>
</evidence>
<dbReference type="SMART" id="SM00387">
    <property type="entry name" value="HATPase_c"/>
    <property type="match status" value="1"/>
</dbReference>
<dbReference type="RefSeq" id="WP_129086386.1">
    <property type="nucleotide sequence ID" value="NZ_CP053836.1"/>
</dbReference>
<dbReference type="GO" id="GO:0016036">
    <property type="term" value="P:cellular response to phosphate starvation"/>
    <property type="evidence" value="ECO:0007669"/>
    <property type="project" value="TreeGrafter"/>
</dbReference>
<dbReference type="InterPro" id="IPR003661">
    <property type="entry name" value="HisK_dim/P_dom"/>
</dbReference>
<accession>A0A4Q1AQV6</accession>
<dbReference type="PANTHER" id="PTHR45453">
    <property type="entry name" value="PHOSPHATE REGULON SENSOR PROTEIN PHOR"/>
    <property type="match status" value="1"/>
</dbReference>
<dbReference type="InterPro" id="IPR036890">
    <property type="entry name" value="HATPase_C_sf"/>
</dbReference>
<dbReference type="OrthoDB" id="9761634at2"/>
<dbReference type="PRINTS" id="PR00344">
    <property type="entry name" value="BCTRLSENSOR"/>
</dbReference>
<dbReference type="InterPro" id="IPR005467">
    <property type="entry name" value="His_kinase_dom"/>
</dbReference>
<dbReference type="GO" id="GO:0005886">
    <property type="term" value="C:plasma membrane"/>
    <property type="evidence" value="ECO:0007669"/>
    <property type="project" value="UniProtKB-SubCell"/>
</dbReference>
<comment type="catalytic activity">
    <reaction evidence="1">
        <text>ATP + protein L-histidine = ADP + protein N-phospho-L-histidine.</text>
        <dbReference type="EC" id="2.7.13.3"/>
    </reaction>
</comment>
<evidence type="ECO:0000256" key="7">
    <source>
        <dbReference type="ARBA" id="ARBA00022692"/>
    </source>
</evidence>
<dbReference type="CDD" id="cd00082">
    <property type="entry name" value="HisKA"/>
    <property type="match status" value="1"/>
</dbReference>
<sequence length="390" mass="45197">MNSDEKRALFSFLSIYICSAIFLIGMLLYVYYQDEVESLEKSCSMELNNASMKIKTDILNSYMHNKKFIPKNLDKKELRYGLYDEKRKLIFSNLDSKESVDLDKKFYENRLNHYFIDELNEVGIPIKYIVLETCQGVVNKDRLVVYTILAFFLSAIFVGFIAFFLAKLLLKPVRQKVLQLDNFIKDSAHELNTPISVLMTSVSMLKRGKNPEKMMKYILSSSKQISHIYNDIHFSAFNNFGENLDERFNLNELILESVDFFRDISVTKSIIIEANLEICEVLMDRTKTQKLINNLLSNAIKYSKNNSKIVVSLEKGFLKVQDFGIGISKEEQKEIFKRYKRGKNVEGGFGIGLDIVNRICKDYNLELMLESKPNEGSTFIVDFNKIIISQ</sequence>
<dbReference type="Proteomes" id="UP000289758">
    <property type="component" value="Unassembled WGS sequence"/>
</dbReference>
<evidence type="ECO:0000313" key="13">
    <source>
        <dbReference type="EMBL" id="RXK07499.1"/>
    </source>
</evidence>
<evidence type="ECO:0000256" key="8">
    <source>
        <dbReference type="ARBA" id="ARBA00022777"/>
    </source>
</evidence>
<evidence type="ECO:0000256" key="6">
    <source>
        <dbReference type="ARBA" id="ARBA00022679"/>
    </source>
</evidence>
<dbReference type="PROSITE" id="PS50109">
    <property type="entry name" value="HIS_KIN"/>
    <property type="match status" value="1"/>
</dbReference>
<comment type="caution">
    <text evidence="13">The sequence shown here is derived from an EMBL/GenBank/DDBJ whole genome shotgun (WGS) entry which is preliminary data.</text>
</comment>
<feature type="domain" description="Histidine kinase" evidence="12">
    <location>
        <begin position="186"/>
        <end position="387"/>
    </location>
</feature>
<protein>
    <recommendedName>
        <fullName evidence="3">histidine kinase</fullName>
        <ecNumber evidence="3">2.7.13.3</ecNumber>
    </recommendedName>
</protein>
<evidence type="ECO:0000256" key="5">
    <source>
        <dbReference type="ARBA" id="ARBA00022553"/>
    </source>
</evidence>
<keyword evidence="6" id="KW-0808">Transferase</keyword>
<evidence type="ECO:0000256" key="11">
    <source>
        <dbReference type="SAM" id="Phobius"/>
    </source>
</evidence>
<feature type="transmembrane region" description="Helical" evidence="11">
    <location>
        <begin position="143"/>
        <end position="166"/>
    </location>
</feature>
<keyword evidence="14" id="KW-1185">Reference proteome</keyword>
<dbReference type="EC" id="2.7.13.3" evidence="3"/>
<keyword evidence="7 11" id="KW-0812">Transmembrane</keyword>
<dbReference type="Gene3D" id="1.10.287.130">
    <property type="match status" value="1"/>
</dbReference>
<feature type="transmembrane region" description="Helical" evidence="11">
    <location>
        <begin position="12"/>
        <end position="32"/>
    </location>
</feature>
<dbReference type="InterPro" id="IPR003594">
    <property type="entry name" value="HATPase_dom"/>
</dbReference>
<keyword evidence="5" id="KW-0597">Phosphoprotein</keyword>
<dbReference type="SUPFAM" id="SSF47384">
    <property type="entry name" value="Homodimeric domain of signal transducing histidine kinase"/>
    <property type="match status" value="1"/>
</dbReference>
<dbReference type="InterPro" id="IPR004358">
    <property type="entry name" value="Sig_transdc_His_kin-like_C"/>
</dbReference>
<evidence type="ECO:0000256" key="4">
    <source>
        <dbReference type="ARBA" id="ARBA00022475"/>
    </source>
</evidence>
<dbReference type="GO" id="GO:0004721">
    <property type="term" value="F:phosphoprotein phosphatase activity"/>
    <property type="evidence" value="ECO:0007669"/>
    <property type="project" value="TreeGrafter"/>
</dbReference>
<name>A0A4Q1AQV6_9BACT</name>
<evidence type="ECO:0000256" key="9">
    <source>
        <dbReference type="ARBA" id="ARBA00022989"/>
    </source>
</evidence>
<dbReference type="AlphaFoldDB" id="A0A4Q1AQV6"/>
<dbReference type="GO" id="GO:0000155">
    <property type="term" value="F:phosphorelay sensor kinase activity"/>
    <property type="evidence" value="ECO:0007669"/>
    <property type="project" value="InterPro"/>
</dbReference>
<dbReference type="SMART" id="SM00388">
    <property type="entry name" value="HisKA"/>
    <property type="match status" value="1"/>
</dbReference>